<dbReference type="InterPro" id="IPR001296">
    <property type="entry name" value="Glyco_trans_1"/>
</dbReference>
<reference evidence="3" key="1">
    <citation type="journal article" date="2023" name="J. Hazard. Mater.">
        <title>Anaerobic biodegradation of pyrene and benzo[a]pyrene by a new sulfate-reducing Desulforamulus aquiferis strain DSA.</title>
        <authorList>
            <person name="Zhang Z."/>
            <person name="Sun J."/>
            <person name="Gong X."/>
            <person name="Wang C."/>
            <person name="Wang H."/>
        </authorList>
    </citation>
    <scope>NUCLEOTIDE SEQUENCE</scope>
    <source>
        <strain evidence="3">DSA</strain>
    </source>
</reference>
<comment type="caution">
    <text evidence="3">The sequence shown here is derived from an EMBL/GenBank/DDBJ whole genome shotgun (WGS) entry which is preliminary data.</text>
</comment>
<organism evidence="3 4">
    <name type="scientific">Desulforamulus aquiferis</name>
    <dbReference type="NCBI Taxonomy" id="1397668"/>
    <lineage>
        <taxon>Bacteria</taxon>
        <taxon>Bacillati</taxon>
        <taxon>Bacillota</taxon>
        <taxon>Clostridia</taxon>
        <taxon>Eubacteriales</taxon>
        <taxon>Peptococcaceae</taxon>
        <taxon>Desulforamulus</taxon>
    </lineage>
</organism>
<dbReference type="GO" id="GO:0071793">
    <property type="term" value="P:bacillithiol biosynthetic process"/>
    <property type="evidence" value="ECO:0007669"/>
    <property type="project" value="InterPro"/>
</dbReference>
<name>A0AAW7ZGF2_9FIRM</name>
<dbReference type="GO" id="GO:0016757">
    <property type="term" value="F:glycosyltransferase activity"/>
    <property type="evidence" value="ECO:0007669"/>
    <property type="project" value="InterPro"/>
</dbReference>
<evidence type="ECO:0000259" key="1">
    <source>
        <dbReference type="Pfam" id="PF00534"/>
    </source>
</evidence>
<dbReference type="SUPFAM" id="SSF53756">
    <property type="entry name" value="UDP-Glycosyltransferase/glycogen phosphorylase"/>
    <property type="match status" value="1"/>
</dbReference>
<evidence type="ECO:0000313" key="4">
    <source>
        <dbReference type="Proteomes" id="UP001172911"/>
    </source>
</evidence>
<proteinExistence type="predicted"/>
<evidence type="ECO:0000313" key="3">
    <source>
        <dbReference type="EMBL" id="MDO7788478.1"/>
    </source>
</evidence>
<dbReference type="Proteomes" id="UP001172911">
    <property type="component" value="Unassembled WGS sequence"/>
</dbReference>
<evidence type="ECO:0000259" key="2">
    <source>
        <dbReference type="Pfam" id="PF13439"/>
    </source>
</evidence>
<dbReference type="RefSeq" id="WP_304544453.1">
    <property type="nucleotide sequence ID" value="NZ_JARPTC010000021.1"/>
</dbReference>
<dbReference type="InterPro" id="IPR023881">
    <property type="entry name" value="Thiol_BshA"/>
</dbReference>
<reference evidence="3" key="2">
    <citation type="submission" date="2023-03" db="EMBL/GenBank/DDBJ databases">
        <authorList>
            <person name="Zhang Z."/>
        </authorList>
    </citation>
    <scope>NUCLEOTIDE SEQUENCE</scope>
    <source>
        <strain evidence="3">DSA</strain>
    </source>
</reference>
<dbReference type="InterPro" id="IPR050194">
    <property type="entry name" value="Glycosyltransferase_grp1"/>
</dbReference>
<dbReference type="InterPro" id="IPR028098">
    <property type="entry name" value="Glyco_trans_4-like_N"/>
</dbReference>
<dbReference type="Gene3D" id="3.40.50.2000">
    <property type="entry name" value="Glycogen Phosphorylase B"/>
    <property type="match status" value="2"/>
</dbReference>
<keyword evidence="4" id="KW-1185">Reference proteome</keyword>
<dbReference type="EMBL" id="JARPTC010000021">
    <property type="protein sequence ID" value="MDO7788478.1"/>
    <property type="molecule type" value="Genomic_DNA"/>
</dbReference>
<accession>A0AAW7ZGF2</accession>
<dbReference type="AlphaFoldDB" id="A0AAW7ZGF2"/>
<sequence>MRIGILCHSTYGGSGVVAAELGKSLAARGHDVHFVTIGRPFRLSSYHPNIYVHEVAAFQHPLFEVPPYFLTQINKTVEVMRRHKLEVLHAHYAVPHSLGAHMARQISGENIPVITTLHGTDTSLVGAHQEFFEITKYGLLVSDEVTVVSSFLAKQTRATFGLTRDLPVVYNFVDPDVFKPGLKGIKSKLTPNGEPLLIHISNFRPLKRVSDVLDIFSIIRSKRTAKLAMIGDGPEMPMAQKKAAQLGLLDDTYFLGRQDSVASILAASDVMLFPSCCESFGLAALEALSCGVPVIATNAGGIPEVIEHGEVGFLANVGEVEEMAQYTLELLDNQRLRQKISLQAREHALKRFNAGQWVAKYEQIYQSF</sequence>
<protein>
    <submittedName>
        <fullName evidence="3">N-acetyl-alpha-D-glucosaminyl L-malate synthase BshA</fullName>
    </submittedName>
</protein>
<gene>
    <name evidence="3" type="primary">bshA</name>
    <name evidence="3" type="ORF">P6N53_14715</name>
</gene>
<dbReference type="NCBIfam" id="TIGR03999">
    <property type="entry name" value="thiol_BshA"/>
    <property type="match status" value="1"/>
</dbReference>
<feature type="domain" description="Glycosyl transferase family 1" evidence="1">
    <location>
        <begin position="186"/>
        <end position="346"/>
    </location>
</feature>
<dbReference type="Pfam" id="PF13439">
    <property type="entry name" value="Glyco_transf_4"/>
    <property type="match status" value="1"/>
</dbReference>
<dbReference type="Pfam" id="PF00534">
    <property type="entry name" value="Glycos_transf_1"/>
    <property type="match status" value="1"/>
</dbReference>
<feature type="domain" description="Glycosyltransferase subfamily 4-like N-terminal" evidence="2">
    <location>
        <begin position="11"/>
        <end position="176"/>
    </location>
</feature>
<dbReference type="PANTHER" id="PTHR45947">
    <property type="entry name" value="SULFOQUINOVOSYL TRANSFERASE SQD2"/>
    <property type="match status" value="1"/>
</dbReference>
<dbReference type="PANTHER" id="PTHR45947:SF3">
    <property type="entry name" value="SULFOQUINOVOSYL TRANSFERASE SQD2"/>
    <property type="match status" value="1"/>
</dbReference>